<dbReference type="Pfam" id="PF00067">
    <property type="entry name" value="p450"/>
    <property type="match status" value="1"/>
</dbReference>
<dbReference type="PANTHER" id="PTHR24305">
    <property type="entry name" value="CYTOCHROME P450"/>
    <property type="match status" value="1"/>
</dbReference>
<keyword evidence="5 6" id="KW-0408">Iron</keyword>
<dbReference type="SUPFAM" id="SSF48264">
    <property type="entry name" value="Cytochrome P450"/>
    <property type="match status" value="1"/>
</dbReference>
<dbReference type="InterPro" id="IPR002401">
    <property type="entry name" value="Cyt_P450_E_grp-I"/>
</dbReference>
<gene>
    <name evidence="9" type="ORF">FUG_LOCUS580860</name>
</gene>
<feature type="transmembrane region" description="Helical" evidence="8">
    <location>
        <begin position="12"/>
        <end position="35"/>
    </location>
</feature>
<dbReference type="AlphaFoldDB" id="A0A4E9ENL5"/>
<keyword evidence="4 6" id="KW-0479">Metal-binding</keyword>
<name>A0A4E9ENL5_GIBZA</name>
<evidence type="ECO:0000256" key="4">
    <source>
        <dbReference type="ARBA" id="ARBA00022723"/>
    </source>
</evidence>
<keyword evidence="8" id="KW-0472">Membrane</keyword>
<dbReference type="Gene3D" id="1.10.630.10">
    <property type="entry name" value="Cytochrome P450"/>
    <property type="match status" value="1"/>
</dbReference>
<evidence type="ECO:0000256" key="6">
    <source>
        <dbReference type="PIRSR" id="PIRSR602401-1"/>
    </source>
</evidence>
<dbReference type="EMBL" id="CAAKMV010000207">
    <property type="protein sequence ID" value="VIO64888.1"/>
    <property type="molecule type" value="Genomic_DNA"/>
</dbReference>
<keyword evidence="8" id="KW-0812">Transmembrane</keyword>
<dbReference type="InterPro" id="IPR050121">
    <property type="entry name" value="Cytochrome_P450_monoxygenase"/>
</dbReference>
<evidence type="ECO:0000256" key="5">
    <source>
        <dbReference type="ARBA" id="ARBA00023004"/>
    </source>
</evidence>
<accession>A0A4E9ENL5</accession>
<proteinExistence type="inferred from homology"/>
<keyword evidence="7" id="KW-0503">Monooxygenase</keyword>
<evidence type="ECO:0000256" key="3">
    <source>
        <dbReference type="ARBA" id="ARBA00022617"/>
    </source>
</evidence>
<dbReference type="GO" id="GO:0016705">
    <property type="term" value="F:oxidoreductase activity, acting on paired donors, with incorporation or reduction of molecular oxygen"/>
    <property type="evidence" value="ECO:0007669"/>
    <property type="project" value="InterPro"/>
</dbReference>
<dbReference type="PRINTS" id="PR00385">
    <property type="entry name" value="P450"/>
</dbReference>
<dbReference type="PROSITE" id="PS00086">
    <property type="entry name" value="CYTOCHROME_P450"/>
    <property type="match status" value="1"/>
</dbReference>
<comment type="cofactor">
    <cofactor evidence="1 6">
        <name>heme</name>
        <dbReference type="ChEBI" id="CHEBI:30413"/>
    </cofactor>
</comment>
<keyword evidence="3 6" id="KW-0349">Heme</keyword>
<dbReference type="InterPro" id="IPR017972">
    <property type="entry name" value="Cyt_P450_CS"/>
</dbReference>
<feature type="binding site" description="axial binding residue" evidence="6">
    <location>
        <position position="443"/>
    </location>
    <ligand>
        <name>heme</name>
        <dbReference type="ChEBI" id="CHEBI:30413"/>
    </ligand>
    <ligandPart>
        <name>Fe</name>
        <dbReference type="ChEBI" id="CHEBI:18248"/>
    </ligandPart>
</feature>
<reference evidence="9" key="1">
    <citation type="submission" date="2019-04" db="EMBL/GenBank/DDBJ databases">
        <authorList>
            <person name="Melise S."/>
            <person name="Noan J."/>
            <person name="Okalmin O."/>
        </authorList>
    </citation>
    <scope>NUCLEOTIDE SEQUENCE</scope>
    <source>
        <strain evidence="9">FN9</strain>
    </source>
</reference>
<evidence type="ECO:0000256" key="1">
    <source>
        <dbReference type="ARBA" id="ARBA00001971"/>
    </source>
</evidence>
<protein>
    <recommendedName>
        <fullName evidence="10">Cytochrome P450 monooxygenase</fullName>
    </recommendedName>
</protein>
<dbReference type="PRINTS" id="PR00463">
    <property type="entry name" value="EP450I"/>
</dbReference>
<organism evidence="9">
    <name type="scientific">Gibberella zeae</name>
    <name type="common">Wheat head blight fungus</name>
    <name type="synonym">Fusarium graminearum</name>
    <dbReference type="NCBI Taxonomy" id="5518"/>
    <lineage>
        <taxon>Eukaryota</taxon>
        <taxon>Fungi</taxon>
        <taxon>Dikarya</taxon>
        <taxon>Ascomycota</taxon>
        <taxon>Pezizomycotina</taxon>
        <taxon>Sordariomycetes</taxon>
        <taxon>Hypocreomycetidae</taxon>
        <taxon>Hypocreales</taxon>
        <taxon>Nectriaceae</taxon>
        <taxon>Fusarium</taxon>
    </lineage>
</organism>
<dbReference type="GO" id="GO:0005506">
    <property type="term" value="F:iron ion binding"/>
    <property type="evidence" value="ECO:0007669"/>
    <property type="project" value="InterPro"/>
</dbReference>
<keyword evidence="8" id="KW-1133">Transmembrane helix</keyword>
<sequence>MISDYLQLPKGYEIPILFLTPILLNFVGTILYNVFFHPLAAVPGPLACKVSRAWLYLAERGGDGANTVAALHKRYGPLVRIGPNEVSIKDREAFVTINKQASRFLKDPAFYDAFSSNHGNLFTFSNVDEHSKRKRLMSPSFSRASTEQHDAIVHATITPLVEEVALSVRKGESIDLYSVMRRFAIKSIISFCYGSNSISPDYVESVIPKLFQVLDESPKDLLVLQHFPLLRKSLTHLATVFLQLFPESIKFLQMVGMELLSSSRKSSSATQPGLFKEMQTLLKVKDQSLTDDEIIAESSTMFFAGTDTTATTVSVALWHLIHQPDDYARLQDELRTIMPDVNSGPSLRELESLPFLEACIKESLRLACPVRGRLPRIVPPEGLEVNGFRIPARTVVSSCISYMTYDEEVFPEPWKFRPGRWLQENSKDLDGFLYPFSRGTRSCIGQSLSLAEQRVAISQMVHRFSPRKGMQFREIVGKEYVTYVMEDKLPVMLEEAK</sequence>
<keyword evidence="7" id="KW-0560">Oxidoreductase</keyword>
<evidence type="ECO:0008006" key="10">
    <source>
        <dbReference type="Google" id="ProtNLM"/>
    </source>
</evidence>
<dbReference type="InterPro" id="IPR036396">
    <property type="entry name" value="Cyt_P450_sf"/>
</dbReference>
<dbReference type="InterPro" id="IPR001128">
    <property type="entry name" value="Cyt_P450"/>
</dbReference>
<evidence type="ECO:0000256" key="8">
    <source>
        <dbReference type="SAM" id="Phobius"/>
    </source>
</evidence>
<dbReference type="GO" id="GO:0004497">
    <property type="term" value="F:monooxygenase activity"/>
    <property type="evidence" value="ECO:0007669"/>
    <property type="project" value="UniProtKB-KW"/>
</dbReference>
<evidence type="ECO:0000313" key="9">
    <source>
        <dbReference type="EMBL" id="VIO64888.1"/>
    </source>
</evidence>
<dbReference type="GO" id="GO:0020037">
    <property type="term" value="F:heme binding"/>
    <property type="evidence" value="ECO:0007669"/>
    <property type="project" value="InterPro"/>
</dbReference>
<dbReference type="CDD" id="cd11062">
    <property type="entry name" value="CYP58-like"/>
    <property type="match status" value="1"/>
</dbReference>
<evidence type="ECO:0000256" key="7">
    <source>
        <dbReference type="RuleBase" id="RU000461"/>
    </source>
</evidence>
<evidence type="ECO:0000256" key="2">
    <source>
        <dbReference type="ARBA" id="ARBA00010617"/>
    </source>
</evidence>
<dbReference type="PANTHER" id="PTHR24305:SF166">
    <property type="entry name" value="CYTOCHROME P450 12A4, MITOCHONDRIAL-RELATED"/>
    <property type="match status" value="1"/>
</dbReference>
<comment type="similarity">
    <text evidence="2 7">Belongs to the cytochrome P450 family.</text>
</comment>